<name>N9PKW6_9GAMM</name>
<comment type="caution">
    <text evidence="8">The sequence shown here is derived from an EMBL/GenBank/DDBJ whole genome shotgun (WGS) entry which is preliminary data.</text>
</comment>
<dbReference type="InterPro" id="IPR023346">
    <property type="entry name" value="Lysozyme-like_dom_sf"/>
</dbReference>
<evidence type="ECO:0000256" key="6">
    <source>
        <dbReference type="ARBA" id="ARBA00023295"/>
    </source>
</evidence>
<keyword evidence="3 7" id="KW-0081">Bacteriolytic enzyme</keyword>
<evidence type="ECO:0000313" key="9">
    <source>
        <dbReference type="Proteomes" id="UP000013009"/>
    </source>
</evidence>
<evidence type="ECO:0000256" key="3">
    <source>
        <dbReference type="ARBA" id="ARBA00022638"/>
    </source>
</evidence>
<evidence type="ECO:0000256" key="2">
    <source>
        <dbReference type="ARBA" id="ARBA00022529"/>
    </source>
</evidence>
<protein>
    <recommendedName>
        <fullName evidence="7">Lysozyme</fullName>
        <ecNumber evidence="7">3.2.1.17</ecNumber>
    </recommendedName>
</protein>
<dbReference type="InterPro" id="IPR051018">
    <property type="entry name" value="Bacteriophage_GH24"/>
</dbReference>
<dbReference type="SUPFAM" id="SSF53955">
    <property type="entry name" value="Lysozyme-like"/>
    <property type="match status" value="1"/>
</dbReference>
<dbReference type="EC" id="3.2.1.17" evidence="7"/>
<evidence type="ECO:0000256" key="1">
    <source>
        <dbReference type="ARBA" id="ARBA00000632"/>
    </source>
</evidence>
<organism evidence="8 9">
    <name type="scientific">Acinetobacter colistiniresistens</name>
    <dbReference type="NCBI Taxonomy" id="280145"/>
    <lineage>
        <taxon>Bacteria</taxon>
        <taxon>Pseudomonadati</taxon>
        <taxon>Pseudomonadota</taxon>
        <taxon>Gammaproteobacteria</taxon>
        <taxon>Moraxellales</taxon>
        <taxon>Moraxellaceae</taxon>
        <taxon>Acinetobacter</taxon>
    </lineage>
</organism>
<keyword evidence="6 7" id="KW-0326">Glycosidase</keyword>
<evidence type="ECO:0000313" key="8">
    <source>
        <dbReference type="EMBL" id="ENX34068.1"/>
    </source>
</evidence>
<evidence type="ECO:0000256" key="5">
    <source>
        <dbReference type="ARBA" id="ARBA00023200"/>
    </source>
</evidence>
<comment type="catalytic activity">
    <reaction evidence="1 7">
        <text>Hydrolysis of (1-&gt;4)-beta-linkages between N-acetylmuramic acid and N-acetyl-D-glucosamine residues in a peptidoglycan and between N-acetyl-D-glucosamine residues in chitodextrins.</text>
        <dbReference type="EC" id="3.2.1.17"/>
    </reaction>
</comment>
<accession>N9PKW6</accession>
<evidence type="ECO:0000256" key="7">
    <source>
        <dbReference type="RuleBase" id="RU003788"/>
    </source>
</evidence>
<dbReference type="Proteomes" id="UP000013009">
    <property type="component" value="Unassembled WGS sequence"/>
</dbReference>
<dbReference type="PANTHER" id="PTHR38107:SF3">
    <property type="entry name" value="LYSOZYME RRRD-RELATED"/>
    <property type="match status" value="1"/>
</dbReference>
<dbReference type="PANTHER" id="PTHR38107">
    <property type="match status" value="1"/>
</dbReference>
<dbReference type="GO" id="GO:0031640">
    <property type="term" value="P:killing of cells of another organism"/>
    <property type="evidence" value="ECO:0007669"/>
    <property type="project" value="UniProtKB-KW"/>
</dbReference>
<dbReference type="CDD" id="cd00737">
    <property type="entry name" value="lyz_endolysin_autolysin"/>
    <property type="match status" value="1"/>
</dbReference>
<dbReference type="RefSeq" id="WP_005275145.1">
    <property type="nucleotide sequence ID" value="NZ_KB850195.1"/>
</dbReference>
<dbReference type="InterPro" id="IPR034690">
    <property type="entry name" value="Endolysin_T4_type"/>
</dbReference>
<evidence type="ECO:0000256" key="4">
    <source>
        <dbReference type="ARBA" id="ARBA00022801"/>
    </source>
</evidence>
<keyword evidence="5" id="KW-1035">Host cytoplasm</keyword>
<dbReference type="OrthoDB" id="8141296at2"/>
<keyword evidence="2 7" id="KW-0929">Antimicrobial</keyword>
<dbReference type="InterPro" id="IPR023347">
    <property type="entry name" value="Lysozyme_dom_sf"/>
</dbReference>
<dbReference type="EMBL" id="APRZ01000017">
    <property type="protein sequence ID" value="ENX34068.1"/>
    <property type="molecule type" value="Genomic_DNA"/>
</dbReference>
<sequence>MKAILDFLKTLTGNQSTRKKASTTNPSFDVATAYDVVENIGVATDSEKLTSSVGINLITSFEDLKLNAYDDGVGVWTIGFGTTIYPNGLRVKRGDRCTVEQAKSFFQQNLRRFEATVNQAVNVVINQNQFDALISLTYNIGQSAFKRSTLLKKLNAEDYEGAADQFLVWNRGGGEILRGLVRRRETERALFLKK</sequence>
<keyword evidence="4 7" id="KW-0378">Hydrolase</keyword>
<keyword evidence="9" id="KW-1185">Reference proteome</keyword>
<dbReference type="HOGENOM" id="CLU_091641_3_1_6"/>
<dbReference type="AlphaFoldDB" id="N9PKW6"/>
<dbReference type="Gene3D" id="1.10.530.40">
    <property type="match status" value="1"/>
</dbReference>
<dbReference type="HAMAP" id="MF_04110">
    <property type="entry name" value="ENDOLYSIN_T4"/>
    <property type="match status" value="1"/>
</dbReference>
<dbReference type="InterPro" id="IPR002196">
    <property type="entry name" value="Glyco_hydro_24"/>
</dbReference>
<dbReference type="GO" id="GO:0042742">
    <property type="term" value="P:defense response to bacterium"/>
    <property type="evidence" value="ECO:0007669"/>
    <property type="project" value="UniProtKB-KW"/>
</dbReference>
<dbReference type="GO" id="GO:0003796">
    <property type="term" value="F:lysozyme activity"/>
    <property type="evidence" value="ECO:0007669"/>
    <property type="project" value="UniProtKB-EC"/>
</dbReference>
<reference evidence="8 9" key="1">
    <citation type="submission" date="2013-02" db="EMBL/GenBank/DDBJ databases">
        <title>The Genome Sequence of Acinetobacter sp. NIPH 1859.</title>
        <authorList>
            <consortium name="The Broad Institute Genome Sequencing Platform"/>
            <consortium name="The Broad Institute Genome Sequencing Center for Infectious Disease"/>
            <person name="Cerqueira G."/>
            <person name="Feldgarden M."/>
            <person name="Courvalin P."/>
            <person name="Perichon B."/>
            <person name="Grillot-Courvalin C."/>
            <person name="Clermont D."/>
            <person name="Rocha E."/>
            <person name="Yoon E.-J."/>
            <person name="Nemec A."/>
            <person name="Walker B."/>
            <person name="Young S.K."/>
            <person name="Zeng Q."/>
            <person name="Gargeya S."/>
            <person name="Fitzgerald M."/>
            <person name="Haas B."/>
            <person name="Abouelleil A."/>
            <person name="Alvarado L."/>
            <person name="Arachchi H.M."/>
            <person name="Berlin A.M."/>
            <person name="Chapman S.B."/>
            <person name="Dewar J."/>
            <person name="Goldberg J."/>
            <person name="Griggs A."/>
            <person name="Gujja S."/>
            <person name="Hansen M."/>
            <person name="Howarth C."/>
            <person name="Imamovic A."/>
            <person name="Larimer J."/>
            <person name="McCowan C."/>
            <person name="Murphy C."/>
            <person name="Neiman D."/>
            <person name="Pearson M."/>
            <person name="Priest M."/>
            <person name="Roberts A."/>
            <person name="Saif S."/>
            <person name="Shea T."/>
            <person name="Sisk P."/>
            <person name="Sykes S."/>
            <person name="Wortman J."/>
            <person name="Nusbaum C."/>
            <person name="Birren B."/>
        </authorList>
    </citation>
    <scope>NUCLEOTIDE SEQUENCE [LARGE SCALE GENOMIC DNA]</scope>
    <source>
        <strain evidence="8 9">NIPH 1859</strain>
    </source>
</reference>
<gene>
    <name evidence="8" type="ORF">F889_02732</name>
</gene>
<comment type="similarity">
    <text evidence="7">Belongs to the glycosyl hydrolase 24 family.</text>
</comment>
<dbReference type="InterPro" id="IPR033907">
    <property type="entry name" value="Endolysin_autolysin"/>
</dbReference>
<dbReference type="GO" id="GO:0009253">
    <property type="term" value="P:peptidoglycan catabolic process"/>
    <property type="evidence" value="ECO:0007669"/>
    <property type="project" value="InterPro"/>
</dbReference>
<proteinExistence type="inferred from homology"/>
<dbReference type="GO" id="GO:0016998">
    <property type="term" value="P:cell wall macromolecule catabolic process"/>
    <property type="evidence" value="ECO:0007669"/>
    <property type="project" value="InterPro"/>
</dbReference>
<dbReference type="Pfam" id="PF00959">
    <property type="entry name" value="Phage_lysozyme"/>
    <property type="match status" value="1"/>
</dbReference>
<dbReference type="PATRIC" id="fig|1217695.3.peg.2660"/>